<evidence type="ECO:0000313" key="2">
    <source>
        <dbReference type="Proteomes" id="UP000712007"/>
    </source>
</evidence>
<dbReference type="Proteomes" id="UP000712007">
    <property type="component" value="Unassembled WGS sequence"/>
</dbReference>
<reference evidence="1" key="1">
    <citation type="submission" date="2020-10" db="EMBL/GenBank/DDBJ databases">
        <authorList>
            <person name="Gilroy R."/>
        </authorList>
    </citation>
    <scope>NUCLEOTIDE SEQUENCE</scope>
    <source>
        <strain evidence="1">3924</strain>
    </source>
</reference>
<dbReference type="EMBL" id="JADIMV010000049">
    <property type="protein sequence ID" value="MBO8439550.1"/>
    <property type="molecule type" value="Genomic_DNA"/>
</dbReference>
<evidence type="ECO:0000313" key="1">
    <source>
        <dbReference type="EMBL" id="MBO8439550.1"/>
    </source>
</evidence>
<organism evidence="1 2">
    <name type="scientific">Candidatus Aphodosoma intestinipullorum</name>
    <dbReference type="NCBI Taxonomy" id="2840674"/>
    <lineage>
        <taxon>Bacteria</taxon>
        <taxon>Pseudomonadati</taxon>
        <taxon>Bacteroidota</taxon>
        <taxon>Bacteroidia</taxon>
        <taxon>Bacteroidales</taxon>
        <taxon>Candidatus Aphodosoma</taxon>
    </lineage>
</organism>
<dbReference type="InterPro" id="IPR025346">
    <property type="entry name" value="DUF4250"/>
</dbReference>
<name>A0A940DIJ2_9BACT</name>
<dbReference type="Pfam" id="PF14056">
    <property type="entry name" value="DUF4250"/>
    <property type="match status" value="1"/>
</dbReference>
<accession>A0A940DIJ2</accession>
<comment type="caution">
    <text evidence="1">The sequence shown here is derived from an EMBL/GenBank/DDBJ whole genome shotgun (WGS) entry which is preliminary data.</text>
</comment>
<dbReference type="AlphaFoldDB" id="A0A940DIJ2"/>
<sequence>MGKLPEDVMMLYSVVNMKLRDCYSSLDAMCEDMDIDREEITRRLGAAGFVYDAVSNRFR</sequence>
<proteinExistence type="predicted"/>
<reference evidence="1" key="2">
    <citation type="journal article" date="2021" name="PeerJ">
        <title>Extensive microbial diversity within the chicken gut microbiome revealed by metagenomics and culture.</title>
        <authorList>
            <person name="Gilroy R."/>
            <person name="Ravi A."/>
            <person name="Getino M."/>
            <person name="Pursley I."/>
            <person name="Horton D.L."/>
            <person name="Alikhan N.F."/>
            <person name="Baker D."/>
            <person name="Gharbi K."/>
            <person name="Hall N."/>
            <person name="Watson M."/>
            <person name="Adriaenssens E.M."/>
            <person name="Foster-Nyarko E."/>
            <person name="Jarju S."/>
            <person name="Secka A."/>
            <person name="Antonio M."/>
            <person name="Oren A."/>
            <person name="Chaudhuri R.R."/>
            <person name="La Ragione R."/>
            <person name="Hildebrand F."/>
            <person name="Pallen M.J."/>
        </authorList>
    </citation>
    <scope>NUCLEOTIDE SEQUENCE</scope>
    <source>
        <strain evidence="1">3924</strain>
    </source>
</reference>
<gene>
    <name evidence="1" type="ORF">IAC51_02760</name>
</gene>
<protein>
    <submittedName>
        <fullName evidence="1">DUF4250 domain-containing protein</fullName>
    </submittedName>
</protein>